<dbReference type="InterPro" id="IPR037143">
    <property type="entry name" value="4-PPantetheinyl_Trfase_dom_sf"/>
</dbReference>
<sequence>MPLFKITSLNSNTKILVWKITESFAELDQEVLLNENNQMRLNAMKSEVQQRAFLSVRKLLQQAGYSDFDLYYDTFGKPHLHDGKFISITHSHHFSAIIVSDEAVGVDIELQRDKIPRIANKFCETEFQFLNQDDAAYIRKLTVIWGVKEAIFKIRNEKGISFKNHIQVNPFELENKQAKAQLHFDNVIQDFKICFEEIDNFTLVYAFEN</sequence>
<evidence type="ECO:0000256" key="1">
    <source>
        <dbReference type="ARBA" id="ARBA00022679"/>
    </source>
</evidence>
<accession>A0ABY3FMU3</accession>
<evidence type="ECO:0000259" key="2">
    <source>
        <dbReference type="Pfam" id="PF01648"/>
    </source>
</evidence>
<organism evidence="3 4">
    <name type="scientific">Flavobacterium tiangeerense</name>
    <dbReference type="NCBI Taxonomy" id="459471"/>
    <lineage>
        <taxon>Bacteria</taxon>
        <taxon>Pseudomonadati</taxon>
        <taxon>Bacteroidota</taxon>
        <taxon>Flavobacteriia</taxon>
        <taxon>Flavobacteriales</taxon>
        <taxon>Flavobacteriaceae</taxon>
        <taxon>Flavobacterium</taxon>
    </lineage>
</organism>
<dbReference type="RefSeq" id="WP_144889665.1">
    <property type="nucleotide sequence ID" value="NZ_VLKO01000002.1"/>
</dbReference>
<reference evidence="3 4" key="1">
    <citation type="journal article" date="2015" name="Stand. Genomic Sci.">
        <title>Genomic Encyclopedia of Bacterial and Archaeal Type Strains, Phase III: the genomes of soil and plant-associated and newly described type strains.</title>
        <authorList>
            <person name="Whitman W.B."/>
            <person name="Woyke T."/>
            <person name="Klenk H.P."/>
            <person name="Zhou Y."/>
            <person name="Lilburn T.G."/>
            <person name="Beck B.J."/>
            <person name="De Vos P."/>
            <person name="Vandamme P."/>
            <person name="Eisen J.A."/>
            <person name="Garrity G."/>
            <person name="Hugenholtz P."/>
            <person name="Kyrpides N.C."/>
        </authorList>
    </citation>
    <scope>NUCLEOTIDE SEQUENCE [LARGE SCALE GENOMIC DNA]</scope>
    <source>
        <strain evidence="3 4">CGMCC 1.6847</strain>
    </source>
</reference>
<dbReference type="EMBL" id="VLKO01000002">
    <property type="protein sequence ID" value="TWI02374.1"/>
    <property type="molecule type" value="Genomic_DNA"/>
</dbReference>
<evidence type="ECO:0000313" key="4">
    <source>
        <dbReference type="Proteomes" id="UP000317519"/>
    </source>
</evidence>
<dbReference type="InterPro" id="IPR008278">
    <property type="entry name" value="4-PPantetheinyl_Trfase_dom"/>
</dbReference>
<proteinExistence type="predicted"/>
<comment type="caution">
    <text evidence="3">The sequence shown here is derived from an EMBL/GenBank/DDBJ whole genome shotgun (WGS) entry which is preliminary data.</text>
</comment>
<dbReference type="Gene3D" id="3.90.470.20">
    <property type="entry name" value="4'-phosphopantetheinyl transferase domain"/>
    <property type="match status" value="1"/>
</dbReference>
<dbReference type="SUPFAM" id="SSF56214">
    <property type="entry name" value="4'-phosphopantetheinyl transferase"/>
    <property type="match status" value="2"/>
</dbReference>
<dbReference type="Proteomes" id="UP000317519">
    <property type="component" value="Unassembled WGS sequence"/>
</dbReference>
<dbReference type="Pfam" id="PF01648">
    <property type="entry name" value="ACPS"/>
    <property type="match status" value="1"/>
</dbReference>
<protein>
    <submittedName>
        <fullName evidence="3">Phosphopantetheinyl transferase</fullName>
    </submittedName>
</protein>
<feature type="domain" description="4'-phosphopantetheinyl transferase" evidence="2">
    <location>
        <begin position="103"/>
        <end position="180"/>
    </location>
</feature>
<gene>
    <name evidence="3" type="ORF">IQ05_00621</name>
</gene>
<name>A0ABY3FMU3_9FLAO</name>
<dbReference type="GO" id="GO:0016740">
    <property type="term" value="F:transferase activity"/>
    <property type="evidence" value="ECO:0007669"/>
    <property type="project" value="UniProtKB-KW"/>
</dbReference>
<evidence type="ECO:0000313" key="3">
    <source>
        <dbReference type="EMBL" id="TWI02374.1"/>
    </source>
</evidence>
<keyword evidence="1 3" id="KW-0808">Transferase</keyword>
<keyword evidence="4" id="KW-1185">Reference proteome</keyword>